<organism evidence="13 14">
    <name type="scientific">Streptomyces albiaxialis</name>
    <dbReference type="NCBI Taxonomy" id="329523"/>
    <lineage>
        <taxon>Bacteria</taxon>
        <taxon>Bacillati</taxon>
        <taxon>Actinomycetota</taxon>
        <taxon>Actinomycetes</taxon>
        <taxon>Kitasatosporales</taxon>
        <taxon>Streptomycetaceae</taxon>
        <taxon>Streptomyces</taxon>
    </lineage>
</organism>
<feature type="signal peptide" evidence="8">
    <location>
        <begin position="1"/>
        <end position="41"/>
    </location>
</feature>
<dbReference type="PANTHER" id="PTHR33794:SF1">
    <property type="entry name" value="BACILLOLYSIN"/>
    <property type="match status" value="1"/>
</dbReference>
<evidence type="ECO:0000256" key="5">
    <source>
        <dbReference type="ARBA" id="ARBA00022801"/>
    </source>
</evidence>
<feature type="chain" id="PRO_5044976190" description="Neutral metalloproteinase" evidence="8">
    <location>
        <begin position="42"/>
        <end position="549"/>
    </location>
</feature>
<dbReference type="Pfam" id="PF02868">
    <property type="entry name" value="Peptidase_M4_C"/>
    <property type="match status" value="1"/>
</dbReference>
<dbReference type="InterPro" id="IPR013856">
    <property type="entry name" value="Peptidase_M4_domain"/>
</dbReference>
<feature type="region of interest" description="Disordered" evidence="9">
    <location>
        <begin position="223"/>
        <end position="286"/>
    </location>
</feature>
<reference evidence="13 14" key="1">
    <citation type="journal article" date="2019" name="Int. J. Syst. Evol. Microbiol.">
        <title>The Global Catalogue of Microorganisms (GCM) 10K type strain sequencing project: providing services to taxonomists for standard genome sequencing and annotation.</title>
        <authorList>
            <consortium name="The Broad Institute Genomics Platform"/>
            <consortium name="The Broad Institute Genome Sequencing Center for Infectious Disease"/>
            <person name="Wu L."/>
            <person name="Ma J."/>
        </authorList>
    </citation>
    <scope>NUCLEOTIDE SEQUENCE [LARGE SCALE GENOMIC DNA]</scope>
    <source>
        <strain evidence="13 14">JCM 15478</strain>
    </source>
</reference>
<evidence type="ECO:0000313" key="14">
    <source>
        <dbReference type="Proteomes" id="UP001500016"/>
    </source>
</evidence>
<dbReference type="InterPro" id="IPR023612">
    <property type="entry name" value="Peptidase_M4"/>
</dbReference>
<keyword evidence="3" id="KW-0479">Metal-binding</keyword>
<dbReference type="Gene3D" id="3.10.170.10">
    <property type="match status" value="1"/>
</dbReference>
<name>A0ABN2W2Z7_9ACTN</name>
<evidence type="ECO:0000256" key="1">
    <source>
        <dbReference type="ARBA" id="ARBA00009388"/>
    </source>
</evidence>
<dbReference type="Proteomes" id="UP001500016">
    <property type="component" value="Unassembled WGS sequence"/>
</dbReference>
<dbReference type="SUPFAM" id="SSF55486">
    <property type="entry name" value="Metalloproteases ('zincins'), catalytic domain"/>
    <property type="match status" value="1"/>
</dbReference>
<evidence type="ECO:0000256" key="4">
    <source>
        <dbReference type="ARBA" id="ARBA00022729"/>
    </source>
</evidence>
<evidence type="ECO:0000259" key="11">
    <source>
        <dbReference type="Pfam" id="PF02868"/>
    </source>
</evidence>
<proteinExistence type="inferred from homology"/>
<comment type="cofactor">
    <cofactor evidence="8">
        <name>Zn(2+)</name>
        <dbReference type="ChEBI" id="CHEBI:29105"/>
    </cofactor>
</comment>
<comment type="subcellular location">
    <subcellularLocation>
        <location evidence="8">Secreted</location>
    </subcellularLocation>
</comment>
<evidence type="ECO:0000256" key="8">
    <source>
        <dbReference type="RuleBase" id="RU366073"/>
    </source>
</evidence>
<keyword evidence="2 8" id="KW-0645">Protease</keyword>
<keyword evidence="7 8" id="KW-0482">Metalloprotease</keyword>
<dbReference type="Pfam" id="PF07504">
    <property type="entry name" value="FTP"/>
    <property type="match status" value="1"/>
</dbReference>
<evidence type="ECO:0000259" key="12">
    <source>
        <dbReference type="Pfam" id="PF07504"/>
    </source>
</evidence>
<keyword evidence="4 8" id="KW-0732">Signal</keyword>
<feature type="domain" description="Peptidase M4 C-terminal" evidence="11">
    <location>
        <begin position="374"/>
        <end position="548"/>
    </location>
</feature>
<dbReference type="PANTHER" id="PTHR33794">
    <property type="entry name" value="BACILLOLYSIN"/>
    <property type="match status" value="1"/>
</dbReference>
<comment type="similarity">
    <text evidence="1 8">Belongs to the peptidase M4 family.</text>
</comment>
<dbReference type="PRINTS" id="PR00730">
    <property type="entry name" value="THERMOLYSIN"/>
</dbReference>
<evidence type="ECO:0000313" key="13">
    <source>
        <dbReference type="EMBL" id="GAA2079749.1"/>
    </source>
</evidence>
<evidence type="ECO:0000256" key="2">
    <source>
        <dbReference type="ARBA" id="ARBA00022670"/>
    </source>
</evidence>
<dbReference type="Pfam" id="PF01447">
    <property type="entry name" value="Peptidase_M4"/>
    <property type="match status" value="1"/>
</dbReference>
<evidence type="ECO:0000256" key="3">
    <source>
        <dbReference type="ARBA" id="ARBA00022723"/>
    </source>
</evidence>
<dbReference type="InterPro" id="IPR001570">
    <property type="entry name" value="Peptidase_M4_C_domain"/>
</dbReference>
<keyword evidence="6 8" id="KW-0862">Zinc</keyword>
<keyword evidence="5 8" id="KW-0378">Hydrolase</keyword>
<comment type="function">
    <text evidence="8">Extracellular zinc metalloprotease.</text>
</comment>
<evidence type="ECO:0000256" key="7">
    <source>
        <dbReference type="ARBA" id="ARBA00023049"/>
    </source>
</evidence>
<protein>
    <recommendedName>
        <fullName evidence="8">Neutral metalloproteinase</fullName>
        <ecNumber evidence="8">3.4.24.-</ecNumber>
    </recommendedName>
</protein>
<gene>
    <name evidence="13" type="ORF">GCM10009801_37560</name>
</gene>
<feature type="domain" description="FTP" evidence="12">
    <location>
        <begin position="64"/>
        <end position="107"/>
    </location>
</feature>
<evidence type="ECO:0000256" key="6">
    <source>
        <dbReference type="ARBA" id="ARBA00022833"/>
    </source>
</evidence>
<sequence>MRGNSHISGKSTARKNALRGGALVALAAMVVAAVETGSAMAGEDKGADTQVSAAQAAGLGAKEKLVKRDVIKDADGTTHTRYDRTYAGMPVVGGDLIVHRAPSGKVTTTKASDHRIAVKTTVAAEDATEGADATALAAAKSEKVTGAKAGKSTRIVWASEGKPRLALRTVVHGTQKDGTPSELHVITDAESGKKLASLEENRGFLTAGQSKKAAAAAARTKAAAEEGTGASQYSGDVKLTTTKEGNGYTLTDSERGKGQTTDLGNKEDDTGKGEPFTDEDNKWGGKRQTAAVDAHYGAETTWDYYKSVHKRNGIKDDGKGALSRVHYGKGYVNAFWDDASFAMTYGDGEGDKKPLTSLDVAAHEMSHGVTSATANLNYEGESGGLNEATSDIFATDVEFTAKNKKDAGDYLIGEQIDINGDGSPLRYMDKPSKDKQSLDYWSEDAGNVDVHYSSGIANHFFYLLSEGSGKKKIGDVEYDSPTKDGSKVKGIGRDKAAKIWYKALTAYMTSTTDYKDARTATLKAADDLFGKDSTESKAVAAAWTGVNVK</sequence>
<dbReference type="InterPro" id="IPR050728">
    <property type="entry name" value="Zinc_Metalloprotease_M4"/>
</dbReference>
<feature type="domain" description="Peptidase M4" evidence="10">
    <location>
        <begin position="227"/>
        <end position="371"/>
    </location>
</feature>
<evidence type="ECO:0000256" key="9">
    <source>
        <dbReference type="SAM" id="MobiDB-lite"/>
    </source>
</evidence>
<dbReference type="EC" id="3.4.24.-" evidence="8"/>
<accession>A0ABN2W2Z7</accession>
<dbReference type="InterPro" id="IPR011096">
    <property type="entry name" value="FTP_domain"/>
</dbReference>
<comment type="caution">
    <text evidence="13">The sequence shown here is derived from an EMBL/GenBank/DDBJ whole genome shotgun (WGS) entry which is preliminary data.</text>
</comment>
<dbReference type="InterPro" id="IPR027268">
    <property type="entry name" value="Peptidase_M4/M1_CTD_sf"/>
</dbReference>
<dbReference type="CDD" id="cd09597">
    <property type="entry name" value="M4_TLP"/>
    <property type="match status" value="1"/>
</dbReference>
<keyword evidence="8" id="KW-0964">Secreted</keyword>
<dbReference type="Gene3D" id="3.10.450.490">
    <property type="match status" value="1"/>
</dbReference>
<feature type="compositionally biased region" description="Polar residues" evidence="9">
    <location>
        <begin position="239"/>
        <end position="251"/>
    </location>
</feature>
<keyword evidence="14" id="KW-1185">Reference proteome</keyword>
<dbReference type="EMBL" id="BAAAPE010000009">
    <property type="protein sequence ID" value="GAA2079749.1"/>
    <property type="molecule type" value="Genomic_DNA"/>
</dbReference>
<dbReference type="Gene3D" id="1.10.390.10">
    <property type="entry name" value="Neutral Protease Domain 2"/>
    <property type="match status" value="1"/>
</dbReference>
<evidence type="ECO:0000259" key="10">
    <source>
        <dbReference type="Pfam" id="PF01447"/>
    </source>
</evidence>